<name>A0A427AGT8_ENSVE</name>
<reference evidence="1 2" key="1">
    <citation type="journal article" date="2014" name="Agronomy (Basel)">
        <title>A Draft Genome Sequence for Ensete ventricosum, the Drought-Tolerant Tree Against Hunger.</title>
        <authorList>
            <person name="Harrison J."/>
            <person name="Moore K.A."/>
            <person name="Paszkiewicz K."/>
            <person name="Jones T."/>
            <person name="Grant M."/>
            <person name="Ambacheew D."/>
            <person name="Muzemil S."/>
            <person name="Studholme D.J."/>
        </authorList>
    </citation>
    <scope>NUCLEOTIDE SEQUENCE [LARGE SCALE GENOMIC DNA]</scope>
</reference>
<proteinExistence type="predicted"/>
<evidence type="ECO:0000313" key="2">
    <source>
        <dbReference type="Proteomes" id="UP000287651"/>
    </source>
</evidence>
<accession>A0A427AGT8</accession>
<protein>
    <submittedName>
        <fullName evidence="1">Uncharacterized protein</fullName>
    </submittedName>
</protein>
<dbReference type="EMBL" id="AMZH03002480">
    <property type="protein sequence ID" value="RRT75434.1"/>
    <property type="molecule type" value="Genomic_DNA"/>
</dbReference>
<dbReference type="Proteomes" id="UP000287651">
    <property type="component" value="Unassembled WGS sequence"/>
</dbReference>
<dbReference type="AlphaFoldDB" id="A0A427AGT8"/>
<comment type="caution">
    <text evidence="1">The sequence shown here is derived from an EMBL/GenBank/DDBJ whole genome shotgun (WGS) entry which is preliminary data.</text>
</comment>
<sequence length="248" mass="27329">MPALGDRRGTVHRRKRAAAVWKLEQGTIASAAGSRTARGKFKALSTGSVLVGGCLRQRTPSTWLGSRRSRTAMQEDGGARCVLPRMTSADNHPLLRRRGGRGGWETESLGYDVGKAAQAINADPARQNRCGACVLLCELMAPSSEPDRRCRRWVRRVSPSLMGQRSGCRLEGTEKRRCREIGVNLVGSVGRGKAQLDSIVGKVVAGGSRKAFGLLLFARGRRNRKMRQGAVQQRKRVAAAWQRRWQWL</sequence>
<evidence type="ECO:0000313" key="1">
    <source>
        <dbReference type="EMBL" id="RRT75434.1"/>
    </source>
</evidence>
<gene>
    <name evidence="1" type="ORF">B296_00029446</name>
</gene>
<organism evidence="1 2">
    <name type="scientific">Ensete ventricosum</name>
    <name type="common">Abyssinian banana</name>
    <name type="synonym">Musa ensete</name>
    <dbReference type="NCBI Taxonomy" id="4639"/>
    <lineage>
        <taxon>Eukaryota</taxon>
        <taxon>Viridiplantae</taxon>
        <taxon>Streptophyta</taxon>
        <taxon>Embryophyta</taxon>
        <taxon>Tracheophyta</taxon>
        <taxon>Spermatophyta</taxon>
        <taxon>Magnoliopsida</taxon>
        <taxon>Liliopsida</taxon>
        <taxon>Zingiberales</taxon>
        <taxon>Musaceae</taxon>
        <taxon>Ensete</taxon>
    </lineage>
</organism>